<sequence>MASATSARSATNALKTVAVLGASYGGARAAQILANGLPQGWRVVLVDRNSHMNHLYVLPRYAVLPGHEHKAFIPYRTVFDLPPAHDAPPDAPKPHVDLSRHTMLHASVVSLGAHELTLDRAFPEHGISDCVLRFEYLVYALGSHLPSPINLWGPVADEVEKDGVVDIVRGTKEGGVAWLKKFQARVERASSVLVVGGGALGIQYATDIAEIYPATQVTLLHSRHRLLPRFDEDMHTEILSTLSSLNVCTILGDRLDLSSLQDKSTGAERVARTQSGREIRAELVLLCTGQTPNTTLLGQTFPDVVVQDGPNKGMARVRRTLQLAAPLAGYHEEPTLPVEVFTAPEPASEAPTTPAVERELAEPSSSQVVDAEEHEELEEEEEEPEPIEEDPHTRVAAEHIFAIGDAADAFGAVNAGHNAFFQGEVAARNILKLVKRAQHESESRERLLQQLPFAPYAPHAPSAPTEAAAEEDLELQKYVPGAPAIKVSLGLVSSPSSLPGDASADSRTQTKSVYQFQGMIGIRDKEPADLDVHLIWRYFGHNVTREDLEVDQDFGATEAKAVTA</sequence>
<evidence type="ECO:0000313" key="3">
    <source>
        <dbReference type="EMBL" id="OJT02613.1"/>
    </source>
</evidence>
<feature type="region of interest" description="Disordered" evidence="1">
    <location>
        <begin position="345"/>
        <end position="391"/>
    </location>
</feature>
<dbReference type="GO" id="GO:0004174">
    <property type="term" value="F:electron-transferring-flavoprotein dehydrogenase activity"/>
    <property type="evidence" value="ECO:0007669"/>
    <property type="project" value="TreeGrafter"/>
</dbReference>
<dbReference type="AlphaFoldDB" id="A0A1M2V4Y2"/>
<dbReference type="GO" id="GO:0005737">
    <property type="term" value="C:cytoplasm"/>
    <property type="evidence" value="ECO:0007669"/>
    <property type="project" value="TreeGrafter"/>
</dbReference>
<dbReference type="InterPro" id="IPR023753">
    <property type="entry name" value="FAD/NAD-binding_dom"/>
</dbReference>
<proteinExistence type="predicted"/>
<evidence type="ECO:0000313" key="4">
    <source>
        <dbReference type="Proteomes" id="UP000184267"/>
    </source>
</evidence>
<dbReference type="PRINTS" id="PR00411">
    <property type="entry name" value="PNDRDTASEI"/>
</dbReference>
<accession>A0A1M2V4Y2</accession>
<dbReference type="Pfam" id="PF07992">
    <property type="entry name" value="Pyr_redox_2"/>
    <property type="match status" value="1"/>
</dbReference>
<dbReference type="SUPFAM" id="SSF51905">
    <property type="entry name" value="FAD/NAD(P)-binding domain"/>
    <property type="match status" value="1"/>
</dbReference>
<name>A0A1M2V4Y2_TRAPU</name>
<dbReference type="OrthoDB" id="202203at2759"/>
<dbReference type="Gene3D" id="3.50.50.100">
    <property type="match status" value="1"/>
</dbReference>
<dbReference type="STRING" id="154538.A0A1M2V4Y2"/>
<dbReference type="PRINTS" id="PR00368">
    <property type="entry name" value="FADPNR"/>
</dbReference>
<dbReference type="Gene3D" id="3.50.50.60">
    <property type="entry name" value="FAD/NAD(P)-binding domain"/>
    <property type="match status" value="1"/>
</dbReference>
<dbReference type="InterPro" id="IPR036188">
    <property type="entry name" value="FAD/NAD-bd_sf"/>
</dbReference>
<feature type="domain" description="FAD/NAD(P)-binding" evidence="2">
    <location>
        <begin position="16"/>
        <end position="297"/>
    </location>
</feature>
<reference evidence="3 4" key="1">
    <citation type="submission" date="2016-10" db="EMBL/GenBank/DDBJ databases">
        <title>Genome sequence of the basidiomycete white-rot fungus Trametes pubescens.</title>
        <authorList>
            <person name="Makela M.R."/>
            <person name="Granchi Z."/>
            <person name="Peng M."/>
            <person name="De Vries R.P."/>
            <person name="Grigoriev I."/>
            <person name="Riley R."/>
            <person name="Hilden K."/>
        </authorList>
    </citation>
    <scope>NUCLEOTIDE SEQUENCE [LARGE SCALE GENOMIC DNA]</scope>
    <source>
        <strain evidence="3 4">FBCC735</strain>
    </source>
</reference>
<comment type="caution">
    <text evidence="3">The sequence shown here is derived from an EMBL/GenBank/DDBJ whole genome shotgun (WGS) entry which is preliminary data.</text>
</comment>
<dbReference type="GO" id="GO:0050660">
    <property type="term" value="F:flavin adenine dinucleotide binding"/>
    <property type="evidence" value="ECO:0007669"/>
    <property type="project" value="TreeGrafter"/>
</dbReference>
<dbReference type="PANTHER" id="PTHR43735:SF2">
    <property type="entry name" value="FE-REGULATED PROTEIN 8"/>
    <property type="match status" value="1"/>
</dbReference>
<organism evidence="3 4">
    <name type="scientific">Trametes pubescens</name>
    <name type="common">White-rot fungus</name>
    <dbReference type="NCBI Taxonomy" id="154538"/>
    <lineage>
        <taxon>Eukaryota</taxon>
        <taxon>Fungi</taxon>
        <taxon>Dikarya</taxon>
        <taxon>Basidiomycota</taxon>
        <taxon>Agaricomycotina</taxon>
        <taxon>Agaricomycetes</taxon>
        <taxon>Polyporales</taxon>
        <taxon>Polyporaceae</taxon>
        <taxon>Trametes</taxon>
    </lineage>
</organism>
<feature type="compositionally biased region" description="Low complexity" evidence="1">
    <location>
        <begin position="345"/>
        <end position="355"/>
    </location>
</feature>
<evidence type="ECO:0000259" key="2">
    <source>
        <dbReference type="Pfam" id="PF07992"/>
    </source>
</evidence>
<keyword evidence="4" id="KW-1185">Reference proteome</keyword>
<evidence type="ECO:0000256" key="1">
    <source>
        <dbReference type="SAM" id="MobiDB-lite"/>
    </source>
</evidence>
<dbReference type="Proteomes" id="UP000184267">
    <property type="component" value="Unassembled WGS sequence"/>
</dbReference>
<dbReference type="PANTHER" id="PTHR43735">
    <property type="entry name" value="APOPTOSIS-INDUCING FACTOR 1"/>
    <property type="match status" value="1"/>
</dbReference>
<feature type="compositionally biased region" description="Acidic residues" evidence="1">
    <location>
        <begin position="370"/>
        <end position="388"/>
    </location>
</feature>
<protein>
    <submittedName>
        <fullName evidence="3">Apoptosis-inducing factor-like protein</fullName>
    </submittedName>
</protein>
<dbReference type="OMA" id="DRNSHAN"/>
<gene>
    <name evidence="3" type="ORF">TRAPUB_6877</name>
</gene>
<dbReference type="EMBL" id="MNAD01001660">
    <property type="protein sequence ID" value="OJT02613.1"/>
    <property type="molecule type" value="Genomic_DNA"/>
</dbReference>